<dbReference type="EMBL" id="CAJNOL010008196">
    <property type="protein sequence ID" value="CAF1634551.1"/>
    <property type="molecule type" value="Genomic_DNA"/>
</dbReference>
<comment type="caution">
    <text evidence="1">The sequence shown here is derived from an EMBL/GenBank/DDBJ whole genome shotgun (WGS) entry which is preliminary data.</text>
</comment>
<dbReference type="EMBL" id="CAJNOH010004869">
    <property type="protein sequence ID" value="CAF1382734.1"/>
    <property type="molecule type" value="Genomic_DNA"/>
</dbReference>
<dbReference type="AlphaFoldDB" id="A0A815JV21"/>
<gene>
    <name evidence="2" type="ORF">JXQ802_LOCUS52296</name>
    <name evidence="3" type="ORF">JXQ802_LOCUS52309</name>
    <name evidence="1" type="ORF">PYM288_LOCUS33942</name>
</gene>
<organism evidence="1 4">
    <name type="scientific">Rotaria sordida</name>
    <dbReference type="NCBI Taxonomy" id="392033"/>
    <lineage>
        <taxon>Eukaryota</taxon>
        <taxon>Metazoa</taxon>
        <taxon>Spiralia</taxon>
        <taxon>Gnathifera</taxon>
        <taxon>Rotifera</taxon>
        <taxon>Eurotatoria</taxon>
        <taxon>Bdelloidea</taxon>
        <taxon>Philodinida</taxon>
        <taxon>Philodinidae</taxon>
        <taxon>Rotaria</taxon>
    </lineage>
</organism>
<name>A0A815JV21_9BILA</name>
<evidence type="ECO:0000313" key="5">
    <source>
        <dbReference type="Proteomes" id="UP000663870"/>
    </source>
</evidence>
<sequence>MANNLSLYNTIDQNNPKMKQLSEHGLLFDYSLSTLLHPPAPVWSSTRLAKIQERRPIKDPIFIYLNPMNTVQYTRNDNSMNFKSN</sequence>
<proteinExistence type="predicted"/>
<evidence type="ECO:0000313" key="2">
    <source>
        <dbReference type="EMBL" id="CAF1634453.1"/>
    </source>
</evidence>
<reference evidence="1" key="1">
    <citation type="submission" date="2021-02" db="EMBL/GenBank/DDBJ databases">
        <authorList>
            <person name="Nowell W R."/>
        </authorList>
    </citation>
    <scope>NUCLEOTIDE SEQUENCE</scope>
</reference>
<dbReference type="Proteomes" id="UP000663854">
    <property type="component" value="Unassembled WGS sequence"/>
</dbReference>
<protein>
    <submittedName>
        <fullName evidence="1">Uncharacterized protein</fullName>
    </submittedName>
</protein>
<dbReference type="EMBL" id="CAJNOL010008186">
    <property type="protein sequence ID" value="CAF1634453.1"/>
    <property type="molecule type" value="Genomic_DNA"/>
</dbReference>
<evidence type="ECO:0000313" key="1">
    <source>
        <dbReference type="EMBL" id="CAF1382734.1"/>
    </source>
</evidence>
<accession>A0A815JV21</accession>
<dbReference type="Proteomes" id="UP000663870">
    <property type="component" value="Unassembled WGS sequence"/>
</dbReference>
<keyword evidence="5" id="KW-1185">Reference proteome</keyword>
<evidence type="ECO:0000313" key="4">
    <source>
        <dbReference type="Proteomes" id="UP000663854"/>
    </source>
</evidence>
<evidence type="ECO:0000313" key="3">
    <source>
        <dbReference type="EMBL" id="CAF1634551.1"/>
    </source>
</evidence>